<dbReference type="OrthoDB" id="9803054at2"/>
<feature type="domain" description="Bacterial surface antigen (D15)" evidence="4">
    <location>
        <begin position="31"/>
        <end position="69"/>
    </location>
</feature>
<dbReference type="Proteomes" id="UP000297966">
    <property type="component" value="Unassembled WGS sequence"/>
</dbReference>
<evidence type="ECO:0000256" key="3">
    <source>
        <dbReference type="SAM" id="MobiDB-lite"/>
    </source>
</evidence>
<evidence type="ECO:0000256" key="2">
    <source>
        <dbReference type="ARBA" id="ARBA00023136"/>
    </source>
</evidence>
<dbReference type="GO" id="GO:0019867">
    <property type="term" value="C:outer membrane"/>
    <property type="evidence" value="ECO:0007669"/>
    <property type="project" value="InterPro"/>
</dbReference>
<proteinExistence type="predicted"/>
<name>A0A4Y9LQ23_9BRAD</name>
<comment type="subcellular location">
    <subcellularLocation>
        <location evidence="1">Membrane</location>
    </subcellularLocation>
</comment>
<reference evidence="5 6" key="1">
    <citation type="submission" date="2019-03" db="EMBL/GenBank/DDBJ databases">
        <title>Bradyrhizobium diversity isolated from nodules of Chamaecrista fasciculata.</title>
        <authorList>
            <person name="Klepa M.S."/>
            <person name="Urquiaga M.O."/>
            <person name="Hungria M."/>
            <person name="Delamuta J.R."/>
        </authorList>
    </citation>
    <scope>NUCLEOTIDE SEQUENCE [LARGE SCALE GENOMIC DNA]</scope>
    <source>
        <strain evidence="5 6">CNPSo 3448</strain>
    </source>
</reference>
<protein>
    <recommendedName>
        <fullName evidence="4">Bacterial surface antigen (D15) domain-containing protein</fullName>
    </recommendedName>
</protein>
<evidence type="ECO:0000313" key="5">
    <source>
        <dbReference type="EMBL" id="TFV44777.1"/>
    </source>
</evidence>
<evidence type="ECO:0000313" key="6">
    <source>
        <dbReference type="Proteomes" id="UP000297966"/>
    </source>
</evidence>
<comment type="caution">
    <text evidence="5">The sequence shown here is derived from an EMBL/GenBank/DDBJ whole genome shotgun (WGS) entry which is preliminary data.</text>
</comment>
<accession>A0A4Y9LQ23</accession>
<evidence type="ECO:0000259" key="4">
    <source>
        <dbReference type="Pfam" id="PF01103"/>
    </source>
</evidence>
<sequence length="73" mass="7710">MSHAADVRTRASSPLASDRGLASAEHCRMRHDHDDGNVVRSSVGVGLIWASPFGPLRFDYAVPLTKGGGGTSF</sequence>
<dbReference type="InterPro" id="IPR000184">
    <property type="entry name" value="Bac_surfAg_D15"/>
</dbReference>
<keyword evidence="6" id="KW-1185">Reference proteome</keyword>
<organism evidence="5 6">
    <name type="scientific">Bradyrhizobium niftali</name>
    <dbReference type="NCBI Taxonomy" id="2560055"/>
    <lineage>
        <taxon>Bacteria</taxon>
        <taxon>Pseudomonadati</taxon>
        <taxon>Pseudomonadota</taxon>
        <taxon>Alphaproteobacteria</taxon>
        <taxon>Hyphomicrobiales</taxon>
        <taxon>Nitrobacteraceae</taxon>
        <taxon>Bradyrhizobium</taxon>
    </lineage>
</organism>
<keyword evidence="2" id="KW-0472">Membrane</keyword>
<gene>
    <name evidence="5" type="ORF">E4K65_27175</name>
</gene>
<dbReference type="AlphaFoldDB" id="A0A4Y9LQ23"/>
<dbReference type="Gene3D" id="2.40.160.50">
    <property type="entry name" value="membrane protein fhac: a member of the omp85/tpsb transporter family"/>
    <property type="match status" value="1"/>
</dbReference>
<dbReference type="Pfam" id="PF01103">
    <property type="entry name" value="Omp85"/>
    <property type="match status" value="1"/>
</dbReference>
<feature type="region of interest" description="Disordered" evidence="3">
    <location>
        <begin position="1"/>
        <end position="27"/>
    </location>
</feature>
<evidence type="ECO:0000256" key="1">
    <source>
        <dbReference type="ARBA" id="ARBA00004370"/>
    </source>
</evidence>
<dbReference type="EMBL" id="SPQT01000017">
    <property type="protein sequence ID" value="TFV44777.1"/>
    <property type="molecule type" value="Genomic_DNA"/>
</dbReference>